<dbReference type="InterPro" id="IPR019885">
    <property type="entry name" value="Tscrpt_reg_HTH_AsnC-type_CS"/>
</dbReference>
<dbReference type="InterPro" id="IPR000485">
    <property type="entry name" value="AsnC-type_HTH_dom"/>
</dbReference>
<dbReference type="PROSITE" id="PS00519">
    <property type="entry name" value="HTH_ASNC_1"/>
    <property type="match status" value="1"/>
</dbReference>
<evidence type="ECO:0000256" key="2">
    <source>
        <dbReference type="ARBA" id="ARBA00023125"/>
    </source>
</evidence>
<organism evidence="5">
    <name type="scientific">uncultured Thermomicrobiales bacterium</name>
    <dbReference type="NCBI Taxonomy" id="1645740"/>
    <lineage>
        <taxon>Bacteria</taxon>
        <taxon>Pseudomonadati</taxon>
        <taxon>Thermomicrobiota</taxon>
        <taxon>Thermomicrobia</taxon>
        <taxon>Thermomicrobiales</taxon>
        <taxon>environmental samples</taxon>
    </lineage>
</organism>
<evidence type="ECO:0000256" key="3">
    <source>
        <dbReference type="ARBA" id="ARBA00023163"/>
    </source>
</evidence>
<keyword evidence="2" id="KW-0238">DNA-binding</keyword>
<dbReference type="GO" id="GO:0005829">
    <property type="term" value="C:cytosol"/>
    <property type="evidence" value="ECO:0007669"/>
    <property type="project" value="TreeGrafter"/>
</dbReference>
<protein>
    <submittedName>
        <fullName evidence="5">Transcriptional regulator, AsnC family</fullName>
    </submittedName>
</protein>
<dbReference type="Pfam" id="PF13412">
    <property type="entry name" value="HTH_24"/>
    <property type="match status" value="1"/>
</dbReference>
<dbReference type="GO" id="GO:0043565">
    <property type="term" value="F:sequence-specific DNA binding"/>
    <property type="evidence" value="ECO:0007669"/>
    <property type="project" value="InterPro"/>
</dbReference>
<dbReference type="SUPFAM" id="SSF54909">
    <property type="entry name" value="Dimeric alpha+beta barrel"/>
    <property type="match status" value="1"/>
</dbReference>
<dbReference type="PANTHER" id="PTHR30154:SF53">
    <property type="entry name" value="HTH-TYPE TRANSCRIPTIONAL REGULATOR LRPC"/>
    <property type="match status" value="1"/>
</dbReference>
<dbReference type="SMART" id="SM00344">
    <property type="entry name" value="HTH_ASNC"/>
    <property type="match status" value="1"/>
</dbReference>
<dbReference type="InterPro" id="IPR036390">
    <property type="entry name" value="WH_DNA-bd_sf"/>
</dbReference>
<dbReference type="CDD" id="cd00090">
    <property type="entry name" value="HTH_ARSR"/>
    <property type="match status" value="1"/>
</dbReference>
<dbReference type="GO" id="GO:0043200">
    <property type="term" value="P:response to amino acid"/>
    <property type="evidence" value="ECO:0007669"/>
    <property type="project" value="TreeGrafter"/>
</dbReference>
<evidence type="ECO:0000259" key="4">
    <source>
        <dbReference type="PROSITE" id="PS50956"/>
    </source>
</evidence>
<dbReference type="Gene3D" id="3.30.70.920">
    <property type="match status" value="1"/>
</dbReference>
<sequence length="168" mass="18606">MTSRTQPHPPPDALDWRILRELQADARLSYNELARRVGLSPPTVAARVRRLEEAGVIAGYRAEVDPAKIGLPVMALVHLKCRPGRCLLRTCRAADHPEIIEVLKVSGAHCTVLKVVAASHAHMETIIDRLNEHGELQTLVVWSKGLEQRVIDWESGIPQAVDPAPEWG</sequence>
<dbReference type="PROSITE" id="PS50956">
    <property type="entry name" value="HTH_ASNC_2"/>
    <property type="match status" value="1"/>
</dbReference>
<dbReference type="AlphaFoldDB" id="A0A6J4VAG1"/>
<dbReference type="SUPFAM" id="SSF46785">
    <property type="entry name" value="Winged helix' DNA-binding domain"/>
    <property type="match status" value="1"/>
</dbReference>
<evidence type="ECO:0000313" key="5">
    <source>
        <dbReference type="EMBL" id="CAA9573008.1"/>
    </source>
</evidence>
<dbReference type="GO" id="GO:0006355">
    <property type="term" value="P:regulation of DNA-templated transcription"/>
    <property type="evidence" value="ECO:0007669"/>
    <property type="project" value="UniProtKB-ARBA"/>
</dbReference>
<dbReference type="EMBL" id="CADCWF010000272">
    <property type="protein sequence ID" value="CAA9573008.1"/>
    <property type="molecule type" value="Genomic_DNA"/>
</dbReference>
<dbReference type="InterPro" id="IPR019888">
    <property type="entry name" value="Tscrpt_reg_AsnC-like"/>
</dbReference>
<accession>A0A6J4VAG1</accession>
<dbReference type="InterPro" id="IPR019887">
    <property type="entry name" value="Tscrpt_reg_AsnC/Lrp_C"/>
</dbReference>
<dbReference type="Pfam" id="PF01037">
    <property type="entry name" value="AsnC_trans_reg"/>
    <property type="match status" value="1"/>
</dbReference>
<dbReference type="FunFam" id="1.10.10.10:FF:000186">
    <property type="entry name" value="AsnC family transcriptional regulator"/>
    <property type="match status" value="1"/>
</dbReference>
<keyword evidence="1" id="KW-0805">Transcription regulation</keyword>
<dbReference type="PRINTS" id="PR00033">
    <property type="entry name" value="HTHASNC"/>
</dbReference>
<keyword evidence="3" id="KW-0804">Transcription</keyword>
<gene>
    <name evidence="5" type="ORF">AVDCRST_MAG59-3748</name>
</gene>
<proteinExistence type="predicted"/>
<dbReference type="Gene3D" id="1.10.10.10">
    <property type="entry name" value="Winged helix-like DNA-binding domain superfamily/Winged helix DNA-binding domain"/>
    <property type="match status" value="1"/>
</dbReference>
<dbReference type="InterPro" id="IPR036388">
    <property type="entry name" value="WH-like_DNA-bd_sf"/>
</dbReference>
<reference evidence="5" key="1">
    <citation type="submission" date="2020-02" db="EMBL/GenBank/DDBJ databases">
        <authorList>
            <person name="Meier V. D."/>
        </authorList>
    </citation>
    <scope>NUCLEOTIDE SEQUENCE</scope>
    <source>
        <strain evidence="5">AVDCRST_MAG59</strain>
    </source>
</reference>
<dbReference type="InterPro" id="IPR011991">
    <property type="entry name" value="ArsR-like_HTH"/>
</dbReference>
<name>A0A6J4VAG1_9BACT</name>
<feature type="domain" description="HTH asnC-type" evidence="4">
    <location>
        <begin position="11"/>
        <end position="72"/>
    </location>
</feature>
<dbReference type="PANTHER" id="PTHR30154">
    <property type="entry name" value="LEUCINE-RESPONSIVE REGULATORY PROTEIN"/>
    <property type="match status" value="1"/>
</dbReference>
<evidence type="ECO:0000256" key="1">
    <source>
        <dbReference type="ARBA" id="ARBA00023015"/>
    </source>
</evidence>
<dbReference type="InterPro" id="IPR011008">
    <property type="entry name" value="Dimeric_a/b-barrel"/>
</dbReference>